<evidence type="ECO:0000256" key="5">
    <source>
        <dbReference type="ARBA" id="ARBA00022777"/>
    </source>
</evidence>
<dbReference type="Proteomes" id="UP001159641">
    <property type="component" value="Unassembled WGS sequence"/>
</dbReference>
<dbReference type="GO" id="GO:0004674">
    <property type="term" value="F:protein serine/threonine kinase activity"/>
    <property type="evidence" value="ECO:0007669"/>
    <property type="project" value="UniProtKB-KW"/>
</dbReference>
<dbReference type="FunFam" id="3.10.20.90:FF:000043">
    <property type="entry name" value="serine/threonine-protein kinase OSR1 isoform X1"/>
    <property type="match status" value="1"/>
</dbReference>
<keyword evidence="5" id="KW-0418">Kinase</keyword>
<evidence type="ECO:0000313" key="12">
    <source>
        <dbReference type="Proteomes" id="UP001159641"/>
    </source>
</evidence>
<dbReference type="AlphaFoldDB" id="A0AB34GVH8"/>
<evidence type="ECO:0000259" key="10">
    <source>
        <dbReference type="Pfam" id="PF12202"/>
    </source>
</evidence>
<keyword evidence="4" id="KW-0547">Nucleotide-binding</keyword>
<proteinExistence type="predicted"/>
<keyword evidence="2" id="KW-0723">Serine/threonine-protein kinase</keyword>
<name>A0AB34GVH8_ESCRO</name>
<dbReference type="GO" id="GO:0005524">
    <property type="term" value="F:ATP binding"/>
    <property type="evidence" value="ECO:0007669"/>
    <property type="project" value="UniProtKB-KW"/>
</dbReference>
<organism evidence="11 12">
    <name type="scientific">Eschrichtius robustus</name>
    <name type="common">California gray whale</name>
    <name type="synonym">Eschrichtius gibbosus</name>
    <dbReference type="NCBI Taxonomy" id="9764"/>
    <lineage>
        <taxon>Eukaryota</taxon>
        <taxon>Metazoa</taxon>
        <taxon>Chordata</taxon>
        <taxon>Craniata</taxon>
        <taxon>Vertebrata</taxon>
        <taxon>Euteleostomi</taxon>
        <taxon>Mammalia</taxon>
        <taxon>Eutheria</taxon>
        <taxon>Laurasiatheria</taxon>
        <taxon>Artiodactyla</taxon>
        <taxon>Whippomorpha</taxon>
        <taxon>Cetacea</taxon>
        <taxon>Mysticeti</taxon>
        <taxon>Eschrichtiidae</taxon>
        <taxon>Eschrichtius</taxon>
    </lineage>
</organism>
<accession>A0AB34GVH8</accession>
<gene>
    <name evidence="11" type="ORF">J1605_009964</name>
</gene>
<comment type="catalytic activity">
    <reaction evidence="7">
        <text>L-threonyl-[protein] + ATP = O-phospho-L-threonyl-[protein] + ADP + H(+)</text>
        <dbReference type="Rhea" id="RHEA:46608"/>
        <dbReference type="Rhea" id="RHEA-COMP:11060"/>
        <dbReference type="Rhea" id="RHEA-COMP:11605"/>
        <dbReference type="ChEBI" id="CHEBI:15378"/>
        <dbReference type="ChEBI" id="CHEBI:30013"/>
        <dbReference type="ChEBI" id="CHEBI:30616"/>
        <dbReference type="ChEBI" id="CHEBI:61977"/>
        <dbReference type="ChEBI" id="CHEBI:456216"/>
        <dbReference type="EC" id="2.7.11.1"/>
    </reaction>
</comment>
<keyword evidence="6" id="KW-0067">ATP-binding</keyword>
<comment type="caution">
    <text evidence="11">The sequence shown here is derived from an EMBL/GenBank/DDBJ whole genome shotgun (WGS) entry which is preliminary data.</text>
</comment>
<evidence type="ECO:0000256" key="2">
    <source>
        <dbReference type="ARBA" id="ARBA00022527"/>
    </source>
</evidence>
<dbReference type="Gene3D" id="3.10.20.90">
    <property type="entry name" value="Phosphatidylinositol 3-kinase Catalytic Subunit, Chain A, domain 1"/>
    <property type="match status" value="1"/>
</dbReference>
<keyword evidence="12" id="KW-1185">Reference proteome</keyword>
<dbReference type="Pfam" id="PF12202">
    <property type="entry name" value="OSR1_C"/>
    <property type="match status" value="1"/>
</dbReference>
<sequence length="171" mass="17965">MPPRLLHSGGTALGGLVPHGSCSRSRSLSLSLALSDCWGRLSHPGCVVPHPPSPLGRQQGVGRALPSGAGSQETKIPISLVLRLRNSKKELNDIRFEFTPGRDTAEGVSQELISAGLVDGRDLVIVAANLQKIVEEPQSNRSVTFKLASGVEGSDIPDDGKLIGFAQLSIS</sequence>
<feature type="region of interest" description="Disordered" evidence="9">
    <location>
        <begin position="52"/>
        <end position="71"/>
    </location>
</feature>
<feature type="domain" description="Serine/threonine-protein kinase OSR1/WNK CCT" evidence="10">
    <location>
        <begin position="78"/>
        <end position="135"/>
    </location>
</feature>
<evidence type="ECO:0000256" key="4">
    <source>
        <dbReference type="ARBA" id="ARBA00022741"/>
    </source>
</evidence>
<evidence type="ECO:0000256" key="9">
    <source>
        <dbReference type="SAM" id="MobiDB-lite"/>
    </source>
</evidence>
<comment type="catalytic activity">
    <reaction evidence="8">
        <text>L-seryl-[protein] + ATP = O-phospho-L-seryl-[protein] + ADP + H(+)</text>
        <dbReference type="Rhea" id="RHEA:17989"/>
        <dbReference type="Rhea" id="RHEA-COMP:9863"/>
        <dbReference type="Rhea" id="RHEA-COMP:11604"/>
        <dbReference type="ChEBI" id="CHEBI:15378"/>
        <dbReference type="ChEBI" id="CHEBI:29999"/>
        <dbReference type="ChEBI" id="CHEBI:30616"/>
        <dbReference type="ChEBI" id="CHEBI:83421"/>
        <dbReference type="ChEBI" id="CHEBI:456216"/>
        <dbReference type="EC" id="2.7.11.1"/>
    </reaction>
</comment>
<dbReference type="EC" id="2.7.11.1" evidence="1"/>
<protein>
    <recommendedName>
        <fullName evidence="1">non-specific serine/threonine protein kinase</fullName>
        <ecNumber evidence="1">2.7.11.1</ecNumber>
    </recommendedName>
</protein>
<evidence type="ECO:0000313" key="11">
    <source>
        <dbReference type="EMBL" id="KAJ8782645.1"/>
    </source>
</evidence>
<evidence type="ECO:0000256" key="7">
    <source>
        <dbReference type="ARBA" id="ARBA00047899"/>
    </source>
</evidence>
<evidence type="ECO:0000256" key="8">
    <source>
        <dbReference type="ARBA" id="ARBA00048679"/>
    </source>
</evidence>
<keyword evidence="3" id="KW-0808">Transferase</keyword>
<reference evidence="11 12" key="1">
    <citation type="submission" date="2022-11" db="EMBL/GenBank/DDBJ databases">
        <title>Whole genome sequence of Eschrichtius robustus ER-17-0199.</title>
        <authorList>
            <person name="Bruniche-Olsen A."/>
            <person name="Black A.N."/>
            <person name="Fields C.J."/>
            <person name="Walden K."/>
            <person name="Dewoody J.A."/>
        </authorList>
    </citation>
    <scope>NUCLEOTIDE SEQUENCE [LARGE SCALE GENOMIC DNA]</scope>
    <source>
        <strain evidence="11">ER-17-0199</strain>
        <tissue evidence="11">Blubber</tissue>
    </source>
</reference>
<dbReference type="EMBL" id="JAIQCJ010002101">
    <property type="protein sequence ID" value="KAJ8782645.1"/>
    <property type="molecule type" value="Genomic_DNA"/>
</dbReference>
<dbReference type="InterPro" id="IPR024678">
    <property type="entry name" value="Kinase_OSR1/WNK_CCT"/>
</dbReference>
<evidence type="ECO:0000256" key="3">
    <source>
        <dbReference type="ARBA" id="ARBA00022679"/>
    </source>
</evidence>
<evidence type="ECO:0000256" key="1">
    <source>
        <dbReference type="ARBA" id="ARBA00012513"/>
    </source>
</evidence>
<evidence type="ECO:0000256" key="6">
    <source>
        <dbReference type="ARBA" id="ARBA00022840"/>
    </source>
</evidence>